<sequence length="93" mass="9736">MNRRTSPASRVALLLVLVAVPLLLVNWLVADLILGSGCVSPYEGGNITECAGGLSEEEMSAVAGLVALALFALQSWLIARRYGRKKAGLPAEG</sequence>
<reference evidence="2 3" key="1">
    <citation type="submission" date="2024-06" db="EMBL/GenBank/DDBJ databases">
        <title>The Natural Products Discovery Center: Release of the First 8490 Sequenced Strains for Exploring Actinobacteria Biosynthetic Diversity.</title>
        <authorList>
            <person name="Kalkreuter E."/>
            <person name="Kautsar S.A."/>
            <person name="Yang D."/>
            <person name="Bader C.D."/>
            <person name="Teijaro C.N."/>
            <person name="Fluegel L."/>
            <person name="Davis C.M."/>
            <person name="Simpson J.R."/>
            <person name="Lauterbach L."/>
            <person name="Steele A.D."/>
            <person name="Gui C."/>
            <person name="Meng S."/>
            <person name="Li G."/>
            <person name="Viehrig K."/>
            <person name="Ye F."/>
            <person name="Su P."/>
            <person name="Kiefer A.F."/>
            <person name="Nichols A."/>
            <person name="Cepeda A.J."/>
            <person name="Yan W."/>
            <person name="Fan B."/>
            <person name="Jiang Y."/>
            <person name="Adhikari A."/>
            <person name="Zheng C.-J."/>
            <person name="Schuster L."/>
            <person name="Cowan T.M."/>
            <person name="Smanski M.J."/>
            <person name="Chevrette M.G."/>
            <person name="De Carvalho L.P.S."/>
            <person name="Shen B."/>
        </authorList>
    </citation>
    <scope>NUCLEOTIDE SEQUENCE [LARGE SCALE GENOMIC DNA]</scope>
    <source>
        <strain evidence="2 3">NPDC049574</strain>
    </source>
</reference>
<dbReference type="RefSeq" id="WP_344219196.1">
    <property type="nucleotide sequence ID" value="NZ_BAAAMV010000021.1"/>
</dbReference>
<comment type="caution">
    <text evidence="2">The sequence shown here is derived from an EMBL/GenBank/DDBJ whole genome shotgun (WGS) entry which is preliminary data.</text>
</comment>
<dbReference type="Proteomes" id="UP001552427">
    <property type="component" value="Unassembled WGS sequence"/>
</dbReference>
<evidence type="ECO:0000313" key="3">
    <source>
        <dbReference type="Proteomes" id="UP001552427"/>
    </source>
</evidence>
<proteinExistence type="predicted"/>
<name>A0ABV3H5V1_9ACTN</name>
<keyword evidence="1" id="KW-1133">Transmembrane helix</keyword>
<evidence type="ECO:0000256" key="1">
    <source>
        <dbReference type="SAM" id="Phobius"/>
    </source>
</evidence>
<accession>A0ABV3H5V1</accession>
<organism evidence="2 3">
    <name type="scientific">Nonomuraea bangladeshensis</name>
    <dbReference type="NCBI Taxonomy" id="404385"/>
    <lineage>
        <taxon>Bacteria</taxon>
        <taxon>Bacillati</taxon>
        <taxon>Actinomycetota</taxon>
        <taxon>Actinomycetes</taxon>
        <taxon>Streptosporangiales</taxon>
        <taxon>Streptosporangiaceae</taxon>
        <taxon>Nonomuraea</taxon>
    </lineage>
</organism>
<gene>
    <name evidence="2" type="ORF">AB0K40_20505</name>
</gene>
<evidence type="ECO:0000313" key="2">
    <source>
        <dbReference type="EMBL" id="MEV4287898.1"/>
    </source>
</evidence>
<keyword evidence="1" id="KW-0812">Transmembrane</keyword>
<feature type="transmembrane region" description="Helical" evidence="1">
    <location>
        <begin position="59"/>
        <end position="79"/>
    </location>
</feature>
<dbReference type="EMBL" id="JBFARM010000006">
    <property type="protein sequence ID" value="MEV4287898.1"/>
    <property type="molecule type" value="Genomic_DNA"/>
</dbReference>
<keyword evidence="3" id="KW-1185">Reference proteome</keyword>
<keyword evidence="1" id="KW-0472">Membrane</keyword>
<protein>
    <submittedName>
        <fullName evidence="2">Uncharacterized protein</fullName>
    </submittedName>
</protein>